<accession>A0AAW6AW94</accession>
<proteinExistence type="predicted"/>
<keyword evidence="1" id="KW-0812">Transmembrane</keyword>
<comment type="caution">
    <text evidence="2">The sequence shown here is derived from an EMBL/GenBank/DDBJ whole genome shotgun (WGS) entry which is preliminary data.</text>
</comment>
<sequence>MHLNQRTLLKKTMSLARAGNAEAFQNFYILTVQETYGKICTLVKDEQAKEMLVDIYVRLYRHANTLPVDEEELADRIEDEIYRMAEKRLGVEPDRPVFDGDYQKLKEETAATLWMKIEEKAEINQEEPEEDKSSFGSYLYSLMKVVLTVFVLILTVAVLFRGWQKFYGSGAKEEIPAVKMETAAASTEAQITIEDGGLNPGWEQKPDGKLYYTKLDGRLADGPVALGKQILTFSRNGELTMIGDNKAVSENRNLFFDEMIQYEIKGGDIYKEEPGEEETCIVLNGHVVQADFRCGYLWYISQYQIPNSSQVKTTIYRALPDGGRQEEIYSTDSILETESFQVTDNWLYYLADEVLFRRELNTDETEYLARDVEHYFAWDDTAYYMKDRTLESVSKGAEYSGTEAGYKIEMQEQGFVLLDASGNPALDGGNGEVQAGDRIYRLEEGVIKSVSPAPRKSKDVTYYIDDAGMDRKIYWKDGAGTRGLVRQEGLVADSFCIAGEWLYYSARTQQYGAECGSQIYRLNLETMELEKHGAPFRGYMKNLYYFDNVQAIFGEYIPSVASPDDIHGEIAVVSLGGDIKTVNDTGIRPASDGSDMLEMVMAEGDRIYCLYHRLSYDSSSGQMAWETTEPLEIRLNGNTEWSGDE</sequence>
<evidence type="ECO:0000313" key="2">
    <source>
        <dbReference type="EMBL" id="MDB1999829.1"/>
    </source>
</evidence>
<dbReference type="Proteomes" id="UP001300871">
    <property type="component" value="Unassembled WGS sequence"/>
</dbReference>
<feature type="transmembrane region" description="Helical" evidence="1">
    <location>
        <begin position="142"/>
        <end position="163"/>
    </location>
</feature>
<evidence type="ECO:0000313" key="3">
    <source>
        <dbReference type="Proteomes" id="UP001300871"/>
    </source>
</evidence>
<evidence type="ECO:0008006" key="4">
    <source>
        <dbReference type="Google" id="ProtNLM"/>
    </source>
</evidence>
<gene>
    <name evidence="2" type="ORF">PM006_06410</name>
</gene>
<protein>
    <recommendedName>
        <fullName evidence="4">DUF5050 domain-containing protein</fullName>
    </recommendedName>
</protein>
<keyword evidence="1" id="KW-0472">Membrane</keyword>
<organism evidence="2 3">
    <name type="scientific">Clostridium symbiosum</name>
    <name type="common">Bacteroides symbiosus</name>
    <dbReference type="NCBI Taxonomy" id="1512"/>
    <lineage>
        <taxon>Bacteria</taxon>
        <taxon>Bacillati</taxon>
        <taxon>Bacillota</taxon>
        <taxon>Clostridia</taxon>
        <taxon>Lachnospirales</taxon>
        <taxon>Lachnospiraceae</taxon>
        <taxon>Otoolea</taxon>
    </lineage>
</organism>
<dbReference type="EMBL" id="JAQLGM010000011">
    <property type="protein sequence ID" value="MDB1999829.1"/>
    <property type="molecule type" value="Genomic_DNA"/>
</dbReference>
<reference evidence="2" key="1">
    <citation type="submission" date="2023-01" db="EMBL/GenBank/DDBJ databases">
        <title>Human gut microbiome strain richness.</title>
        <authorList>
            <person name="Chen-Liaw A."/>
        </authorList>
    </citation>
    <scope>NUCLEOTIDE SEQUENCE</scope>
    <source>
        <strain evidence="2">B1_m1001713B170214d0_201011</strain>
    </source>
</reference>
<dbReference type="AlphaFoldDB" id="A0AAW6AW94"/>
<dbReference type="RefSeq" id="WP_243272892.1">
    <property type="nucleotide sequence ID" value="NZ_JADMRR010000005.1"/>
</dbReference>
<evidence type="ECO:0000256" key="1">
    <source>
        <dbReference type="SAM" id="Phobius"/>
    </source>
</evidence>
<keyword evidence="1" id="KW-1133">Transmembrane helix</keyword>
<name>A0AAW6AW94_CLOSY</name>